<sequence>MSWDDMKGVSDQFFKESPDLLRSLTGSSIGHVFYDLFSSGPNTVDHENHTEVDAPTGSIHEVITRYRTKLVWDPRDKVYSVRSLMAFEKQKMIPVNYDVEAETLFKAVTMLIVNKEKDLSILAENKTFVGQSSSVAVGERVSHKLPSWLPEWLVINTEDKIRVDRSGIAPGIYPEASGAGSIADCTIEKGSLGNSFFRGADVLHIKAINIGRITQIGPLMHGREDGEDGEIHFTTMFDVLYHWWLTCHSLTNKSMFGVNGFMDLLNFGQHGKQIAAYPEMCAEHEKKIARYISILLALYKLNDDTYEPKLDVPLASISEGERHKAELSAWLVIQ</sequence>
<protein>
    <submittedName>
        <fullName evidence="1">Uncharacterized protein</fullName>
    </submittedName>
</protein>
<evidence type="ECO:0000313" key="2">
    <source>
        <dbReference type="Proteomes" id="UP000696280"/>
    </source>
</evidence>
<accession>A0A9N9LBN2</accession>
<comment type="caution">
    <text evidence="1">The sequence shown here is derived from an EMBL/GenBank/DDBJ whole genome shotgun (WGS) entry which is preliminary data.</text>
</comment>
<proteinExistence type="predicted"/>
<dbReference type="Proteomes" id="UP000696280">
    <property type="component" value="Unassembled WGS sequence"/>
</dbReference>
<gene>
    <name evidence="1" type="ORF">HYFRA_00008227</name>
</gene>
<reference evidence="1" key="1">
    <citation type="submission" date="2021-07" db="EMBL/GenBank/DDBJ databases">
        <authorList>
            <person name="Durling M."/>
        </authorList>
    </citation>
    <scope>NUCLEOTIDE SEQUENCE</scope>
</reference>
<name>A0A9N9LBN2_9HELO</name>
<dbReference type="EMBL" id="CAJVRL010000099">
    <property type="protein sequence ID" value="CAG8960507.1"/>
    <property type="molecule type" value="Genomic_DNA"/>
</dbReference>
<dbReference type="AlphaFoldDB" id="A0A9N9LBN2"/>
<evidence type="ECO:0000313" key="1">
    <source>
        <dbReference type="EMBL" id="CAG8960507.1"/>
    </source>
</evidence>
<dbReference type="OrthoDB" id="2157530at2759"/>
<organism evidence="1 2">
    <name type="scientific">Hymenoscyphus fraxineus</name>
    <dbReference type="NCBI Taxonomy" id="746836"/>
    <lineage>
        <taxon>Eukaryota</taxon>
        <taxon>Fungi</taxon>
        <taxon>Dikarya</taxon>
        <taxon>Ascomycota</taxon>
        <taxon>Pezizomycotina</taxon>
        <taxon>Leotiomycetes</taxon>
        <taxon>Helotiales</taxon>
        <taxon>Helotiaceae</taxon>
        <taxon>Hymenoscyphus</taxon>
    </lineage>
</organism>
<keyword evidence="2" id="KW-1185">Reference proteome</keyword>